<gene>
    <name evidence="3" type="ORF">K435DRAFT_810616</name>
</gene>
<dbReference type="InterPro" id="IPR014720">
    <property type="entry name" value="dsRBD_dom"/>
</dbReference>
<sequence length="109" mass="12196">MLDHEELVLRAKAQYDIVNENGCIFFQKPSIVLPAAAKTEIQDDVIQTLRTTGHKIDYQYQSSGPQHDVTWMAIARVDGQECGRGVANNKRGAQKMAAEEALKVVRQQL</sequence>
<evidence type="ECO:0000259" key="2">
    <source>
        <dbReference type="PROSITE" id="PS50137"/>
    </source>
</evidence>
<evidence type="ECO:0000313" key="4">
    <source>
        <dbReference type="Proteomes" id="UP000297245"/>
    </source>
</evidence>
<accession>A0A4S8KUK9</accession>
<dbReference type="OrthoDB" id="112668at2759"/>
<dbReference type="GO" id="GO:0003723">
    <property type="term" value="F:RNA binding"/>
    <property type="evidence" value="ECO:0007669"/>
    <property type="project" value="UniProtKB-UniRule"/>
</dbReference>
<dbReference type="Gene3D" id="3.30.160.20">
    <property type="match status" value="1"/>
</dbReference>
<proteinExistence type="predicted"/>
<dbReference type="AlphaFoldDB" id="A0A4S8KUK9"/>
<protein>
    <recommendedName>
        <fullName evidence="2">DRBM domain-containing protein</fullName>
    </recommendedName>
</protein>
<feature type="domain" description="DRBM" evidence="2">
    <location>
        <begin position="1"/>
        <end position="107"/>
    </location>
</feature>
<evidence type="ECO:0000313" key="3">
    <source>
        <dbReference type="EMBL" id="THU79577.1"/>
    </source>
</evidence>
<dbReference type="Proteomes" id="UP000297245">
    <property type="component" value="Unassembled WGS sequence"/>
</dbReference>
<dbReference type="EMBL" id="ML180010">
    <property type="protein sequence ID" value="THU79577.1"/>
    <property type="molecule type" value="Genomic_DNA"/>
</dbReference>
<dbReference type="SMART" id="SM00358">
    <property type="entry name" value="DSRM"/>
    <property type="match status" value="1"/>
</dbReference>
<evidence type="ECO:0000256" key="1">
    <source>
        <dbReference type="PROSITE-ProRule" id="PRU00266"/>
    </source>
</evidence>
<dbReference type="Pfam" id="PF00035">
    <property type="entry name" value="dsrm"/>
    <property type="match status" value="1"/>
</dbReference>
<dbReference type="SUPFAM" id="SSF54768">
    <property type="entry name" value="dsRNA-binding domain-like"/>
    <property type="match status" value="1"/>
</dbReference>
<reference evidence="3 4" key="1">
    <citation type="journal article" date="2019" name="Nat. Ecol. Evol.">
        <title>Megaphylogeny resolves global patterns of mushroom evolution.</title>
        <authorList>
            <person name="Varga T."/>
            <person name="Krizsan K."/>
            <person name="Foldi C."/>
            <person name="Dima B."/>
            <person name="Sanchez-Garcia M."/>
            <person name="Sanchez-Ramirez S."/>
            <person name="Szollosi G.J."/>
            <person name="Szarkandi J.G."/>
            <person name="Papp V."/>
            <person name="Albert L."/>
            <person name="Andreopoulos W."/>
            <person name="Angelini C."/>
            <person name="Antonin V."/>
            <person name="Barry K.W."/>
            <person name="Bougher N.L."/>
            <person name="Buchanan P."/>
            <person name="Buyck B."/>
            <person name="Bense V."/>
            <person name="Catcheside P."/>
            <person name="Chovatia M."/>
            <person name="Cooper J."/>
            <person name="Damon W."/>
            <person name="Desjardin D."/>
            <person name="Finy P."/>
            <person name="Geml J."/>
            <person name="Haridas S."/>
            <person name="Hughes K."/>
            <person name="Justo A."/>
            <person name="Karasinski D."/>
            <person name="Kautmanova I."/>
            <person name="Kiss B."/>
            <person name="Kocsube S."/>
            <person name="Kotiranta H."/>
            <person name="LaButti K.M."/>
            <person name="Lechner B.E."/>
            <person name="Liimatainen K."/>
            <person name="Lipzen A."/>
            <person name="Lukacs Z."/>
            <person name="Mihaltcheva S."/>
            <person name="Morgado L.N."/>
            <person name="Niskanen T."/>
            <person name="Noordeloos M.E."/>
            <person name="Ohm R.A."/>
            <person name="Ortiz-Santana B."/>
            <person name="Ovrebo C."/>
            <person name="Racz N."/>
            <person name="Riley R."/>
            <person name="Savchenko A."/>
            <person name="Shiryaev A."/>
            <person name="Soop K."/>
            <person name="Spirin V."/>
            <person name="Szebenyi C."/>
            <person name="Tomsovsky M."/>
            <person name="Tulloss R.E."/>
            <person name="Uehling J."/>
            <person name="Grigoriev I.V."/>
            <person name="Vagvolgyi C."/>
            <person name="Papp T."/>
            <person name="Martin F.M."/>
            <person name="Miettinen O."/>
            <person name="Hibbett D.S."/>
            <person name="Nagy L.G."/>
        </authorList>
    </citation>
    <scope>NUCLEOTIDE SEQUENCE [LARGE SCALE GENOMIC DNA]</scope>
    <source>
        <strain evidence="3 4">CBS 962.96</strain>
    </source>
</reference>
<dbReference type="CDD" id="cd00048">
    <property type="entry name" value="DSRM_SF"/>
    <property type="match status" value="1"/>
</dbReference>
<keyword evidence="1" id="KW-0694">RNA-binding</keyword>
<organism evidence="3 4">
    <name type="scientific">Dendrothele bispora (strain CBS 962.96)</name>
    <dbReference type="NCBI Taxonomy" id="1314807"/>
    <lineage>
        <taxon>Eukaryota</taxon>
        <taxon>Fungi</taxon>
        <taxon>Dikarya</taxon>
        <taxon>Basidiomycota</taxon>
        <taxon>Agaricomycotina</taxon>
        <taxon>Agaricomycetes</taxon>
        <taxon>Agaricomycetidae</taxon>
        <taxon>Agaricales</taxon>
        <taxon>Agaricales incertae sedis</taxon>
        <taxon>Dendrothele</taxon>
    </lineage>
</organism>
<name>A0A4S8KUK9_DENBC</name>
<keyword evidence="4" id="KW-1185">Reference proteome</keyword>
<dbReference type="PROSITE" id="PS50137">
    <property type="entry name" value="DS_RBD"/>
    <property type="match status" value="1"/>
</dbReference>